<accession>E3NDQ8</accession>
<dbReference type="KEGG" id="crq:GCK72_011170"/>
<dbReference type="OrthoDB" id="5876853at2759"/>
<feature type="region of interest" description="Disordered" evidence="1">
    <location>
        <begin position="173"/>
        <end position="213"/>
    </location>
</feature>
<organism evidence="3">
    <name type="scientific">Caenorhabditis remanei</name>
    <name type="common">Caenorhabditis vulgaris</name>
    <dbReference type="NCBI Taxonomy" id="31234"/>
    <lineage>
        <taxon>Eukaryota</taxon>
        <taxon>Metazoa</taxon>
        <taxon>Ecdysozoa</taxon>
        <taxon>Nematoda</taxon>
        <taxon>Chromadorea</taxon>
        <taxon>Rhabditida</taxon>
        <taxon>Rhabditina</taxon>
        <taxon>Rhabditomorpha</taxon>
        <taxon>Rhabditoidea</taxon>
        <taxon>Rhabditidae</taxon>
        <taxon>Peloderinae</taxon>
        <taxon>Caenorhabditis</taxon>
    </lineage>
</organism>
<dbReference type="EMBL" id="DS268613">
    <property type="protein sequence ID" value="EFO94133.1"/>
    <property type="molecule type" value="Genomic_DNA"/>
</dbReference>
<name>E3NDQ8_CAERE</name>
<evidence type="ECO:0000313" key="2">
    <source>
        <dbReference type="EMBL" id="EFO94133.1"/>
    </source>
</evidence>
<feature type="region of interest" description="Disordered" evidence="1">
    <location>
        <begin position="124"/>
        <end position="155"/>
    </location>
</feature>
<evidence type="ECO:0000256" key="1">
    <source>
        <dbReference type="SAM" id="MobiDB-lite"/>
    </source>
</evidence>
<dbReference type="eggNOG" id="ENOG502TIGE">
    <property type="taxonomic scope" value="Eukaryota"/>
</dbReference>
<evidence type="ECO:0000313" key="3">
    <source>
        <dbReference type="Proteomes" id="UP000008281"/>
    </source>
</evidence>
<feature type="compositionally biased region" description="Low complexity" evidence="1">
    <location>
        <begin position="124"/>
        <end position="148"/>
    </location>
</feature>
<dbReference type="InParanoid" id="E3NDQ8"/>
<protein>
    <submittedName>
        <fullName evidence="2">Uncharacterized protein</fullName>
    </submittedName>
</protein>
<gene>
    <name evidence="2" type="ORF">CRE_25870</name>
</gene>
<reference evidence="2" key="1">
    <citation type="submission" date="2007-07" db="EMBL/GenBank/DDBJ databases">
        <title>PCAP assembly of the Caenorhabditis remanei genome.</title>
        <authorList>
            <consortium name="The Caenorhabditis remanei Sequencing Consortium"/>
            <person name="Wilson R.K."/>
        </authorList>
    </citation>
    <scope>NUCLEOTIDE SEQUENCE [LARGE SCALE GENOMIC DNA]</scope>
    <source>
        <strain evidence="2">PB4641</strain>
    </source>
</reference>
<dbReference type="AlphaFoldDB" id="E3NDQ8"/>
<sequence>MSSIVNTPREITGLLETSSENIIQKVVDEILETVEIMERLLVNVESSLDAPDVVEMVVEAPEALPEVVNVINTSGNAAEPSIENPVEDVEILDVQSPESSTVVTIQINPSPVVINVSVVVTGSSNDSSEAVAENSSDVSVSNSSNSVDETSDENHLAEVGNNALREMTNLFNVSGASSQKPNGEGPPAKKQKIDMPLQTSTSEDSDSDNSSQITMVAPPLSEALLRITDNAMPPSMLKHRDDGVYNHCVDIGKKIQEEHSKEQIDMLIQNPRLRTALYRRYYENGWLHEPSKSRMEQLPIFAALMAPLTKSAYMEGLQRDKMCTGNDIHVKIFEASRIKDAEVAELVRQYTSGQKTAKMFGMDIWAILNNYENVMGVKKVATLGDVPDGAYLVCYGELPDFAIIRSKNITCIIVKPSEQSIRLISQLDHFVNGVIAEAACGKPDQNLSYFCFGPKTLEYPEEISAQKLSSAFSHTTGDKRHIKDIYAVDGYI</sequence>
<keyword evidence="3" id="KW-1185">Reference proteome</keyword>
<dbReference type="Proteomes" id="UP000008281">
    <property type="component" value="Unassembled WGS sequence"/>
</dbReference>
<dbReference type="RefSeq" id="XP_003093463.2">
    <property type="nucleotide sequence ID" value="XM_003093415.2"/>
</dbReference>
<dbReference type="CTD" id="9822802"/>
<proteinExistence type="predicted"/>
<dbReference type="GeneID" id="9822802"/>
<dbReference type="HOGENOM" id="CLU_554594_0_0_1"/>